<dbReference type="AlphaFoldDB" id="A0A8J5WWD1"/>
<organism evidence="5 6">
    <name type="scientific">Zizania palustris</name>
    <name type="common">Northern wild rice</name>
    <dbReference type="NCBI Taxonomy" id="103762"/>
    <lineage>
        <taxon>Eukaryota</taxon>
        <taxon>Viridiplantae</taxon>
        <taxon>Streptophyta</taxon>
        <taxon>Embryophyta</taxon>
        <taxon>Tracheophyta</taxon>
        <taxon>Spermatophyta</taxon>
        <taxon>Magnoliopsida</taxon>
        <taxon>Liliopsida</taxon>
        <taxon>Poales</taxon>
        <taxon>Poaceae</taxon>
        <taxon>BOP clade</taxon>
        <taxon>Oryzoideae</taxon>
        <taxon>Oryzeae</taxon>
        <taxon>Zizaniinae</taxon>
        <taxon>Zizania</taxon>
    </lineage>
</organism>
<feature type="chain" id="PRO_5035171642" description="Leucine-rich repeat-containing N-terminal plant-type domain-containing protein" evidence="3">
    <location>
        <begin position="28"/>
        <end position="102"/>
    </location>
</feature>
<keyword evidence="3" id="KW-0732">Signal</keyword>
<dbReference type="InterPro" id="IPR013210">
    <property type="entry name" value="LRR_N_plant-typ"/>
</dbReference>
<dbReference type="EMBL" id="JAAALK010000079">
    <property type="protein sequence ID" value="KAG8096816.1"/>
    <property type="molecule type" value="Genomic_DNA"/>
</dbReference>
<feature type="domain" description="Leucine-rich repeat-containing N-terminal plant-type" evidence="4">
    <location>
        <begin position="28"/>
        <end position="63"/>
    </location>
</feature>
<feature type="signal peptide" evidence="3">
    <location>
        <begin position="1"/>
        <end position="27"/>
    </location>
</feature>
<evidence type="ECO:0000259" key="4">
    <source>
        <dbReference type="Pfam" id="PF08263"/>
    </source>
</evidence>
<gene>
    <name evidence="5" type="ORF">GUJ93_ZPchr0013g37436</name>
</gene>
<keyword evidence="2" id="KW-0677">Repeat</keyword>
<evidence type="ECO:0000313" key="6">
    <source>
        <dbReference type="Proteomes" id="UP000729402"/>
    </source>
</evidence>
<proteinExistence type="predicted"/>
<sequence length="102" mass="10622">MHTVASLRLRLYFLLLVVLAPRPAALTASDRAALLAFRASLSPPSRAALASWRGPLSASWLGVSLYPSASTDAAPPVLVEPRAPATEAGTLVEASGSGRWCP</sequence>
<comment type="caution">
    <text evidence="5">The sequence shown here is derived from an EMBL/GenBank/DDBJ whole genome shotgun (WGS) entry which is preliminary data.</text>
</comment>
<dbReference type="Pfam" id="PF08263">
    <property type="entry name" value="LRRNT_2"/>
    <property type="match status" value="1"/>
</dbReference>
<accession>A0A8J5WWD1</accession>
<reference evidence="5" key="1">
    <citation type="journal article" date="2021" name="bioRxiv">
        <title>Whole Genome Assembly and Annotation of Northern Wild Rice, Zizania palustris L., Supports a Whole Genome Duplication in the Zizania Genus.</title>
        <authorList>
            <person name="Haas M."/>
            <person name="Kono T."/>
            <person name="Macchietto M."/>
            <person name="Millas R."/>
            <person name="McGilp L."/>
            <person name="Shao M."/>
            <person name="Duquette J."/>
            <person name="Hirsch C.N."/>
            <person name="Kimball J."/>
        </authorList>
    </citation>
    <scope>NUCLEOTIDE SEQUENCE</scope>
    <source>
        <tissue evidence="5">Fresh leaf tissue</tissue>
    </source>
</reference>
<evidence type="ECO:0000256" key="3">
    <source>
        <dbReference type="SAM" id="SignalP"/>
    </source>
</evidence>
<evidence type="ECO:0000256" key="1">
    <source>
        <dbReference type="ARBA" id="ARBA00022614"/>
    </source>
</evidence>
<reference evidence="5" key="2">
    <citation type="submission" date="2021-02" db="EMBL/GenBank/DDBJ databases">
        <authorList>
            <person name="Kimball J.A."/>
            <person name="Haas M.W."/>
            <person name="Macchietto M."/>
            <person name="Kono T."/>
            <person name="Duquette J."/>
            <person name="Shao M."/>
        </authorList>
    </citation>
    <scope>NUCLEOTIDE SEQUENCE</scope>
    <source>
        <tissue evidence="5">Fresh leaf tissue</tissue>
    </source>
</reference>
<evidence type="ECO:0000256" key="2">
    <source>
        <dbReference type="ARBA" id="ARBA00022737"/>
    </source>
</evidence>
<keyword evidence="1" id="KW-0433">Leucine-rich repeat</keyword>
<dbReference type="Proteomes" id="UP000729402">
    <property type="component" value="Unassembled WGS sequence"/>
</dbReference>
<protein>
    <recommendedName>
        <fullName evidence="4">Leucine-rich repeat-containing N-terminal plant-type domain-containing protein</fullName>
    </recommendedName>
</protein>
<keyword evidence="6" id="KW-1185">Reference proteome</keyword>
<evidence type="ECO:0000313" key="5">
    <source>
        <dbReference type="EMBL" id="KAG8096816.1"/>
    </source>
</evidence>
<name>A0A8J5WWD1_ZIZPA</name>